<sequence>MFNSNETEDGLAKVTDPRTGNNREVKIQGTIYVPIIDYNLERIGMTTRKTTAKPQMPAEEQAAYRVLTHNVDLNKMGERDWLAIEVAMGGRDDPDTCQKEGCQSRCSKMACDSMCSGDTCASGCLGNSCTAFCKGPGCMAMCIGEECNAVCQGVACDTRCRGKGCEAKCNKLSCSATINGAIQKYTGGTFEDQYPGL</sequence>
<proteinExistence type="predicted"/>
<evidence type="ECO:0008006" key="3">
    <source>
        <dbReference type="Google" id="ProtNLM"/>
    </source>
</evidence>
<evidence type="ECO:0000313" key="1">
    <source>
        <dbReference type="EMBL" id="CAH0403677.1"/>
    </source>
</evidence>
<reference evidence="1" key="1">
    <citation type="submission" date="2021-12" db="EMBL/GenBank/DDBJ databases">
        <authorList>
            <person name="King R."/>
        </authorList>
    </citation>
    <scope>NUCLEOTIDE SEQUENCE</scope>
</reference>
<keyword evidence="2" id="KW-1185">Reference proteome</keyword>
<evidence type="ECO:0000313" key="2">
    <source>
        <dbReference type="Proteomes" id="UP001153292"/>
    </source>
</evidence>
<name>A0ABN8B5Y3_CHISP</name>
<dbReference type="EMBL" id="OU963918">
    <property type="protein sequence ID" value="CAH0403677.1"/>
    <property type="molecule type" value="Genomic_DNA"/>
</dbReference>
<organism evidence="1 2">
    <name type="scientific">Chilo suppressalis</name>
    <name type="common">Asiatic rice borer moth</name>
    <dbReference type="NCBI Taxonomy" id="168631"/>
    <lineage>
        <taxon>Eukaryota</taxon>
        <taxon>Metazoa</taxon>
        <taxon>Ecdysozoa</taxon>
        <taxon>Arthropoda</taxon>
        <taxon>Hexapoda</taxon>
        <taxon>Insecta</taxon>
        <taxon>Pterygota</taxon>
        <taxon>Neoptera</taxon>
        <taxon>Endopterygota</taxon>
        <taxon>Lepidoptera</taxon>
        <taxon>Glossata</taxon>
        <taxon>Ditrysia</taxon>
        <taxon>Pyraloidea</taxon>
        <taxon>Crambidae</taxon>
        <taxon>Crambinae</taxon>
        <taxon>Chilo</taxon>
    </lineage>
</organism>
<gene>
    <name evidence="1" type="ORF">CHILSU_LOCUS6959</name>
</gene>
<accession>A0ABN8B5Y3</accession>
<protein>
    <recommendedName>
        <fullName evidence="3">CXC domain-containing protein</fullName>
    </recommendedName>
</protein>
<dbReference type="Proteomes" id="UP001153292">
    <property type="component" value="Chromosome 25"/>
</dbReference>